<keyword evidence="4" id="KW-1185">Reference proteome</keyword>
<evidence type="ECO:0000313" key="3">
    <source>
        <dbReference type="EMBL" id="RUO34599.1"/>
    </source>
</evidence>
<dbReference type="InterPro" id="IPR001482">
    <property type="entry name" value="T2SS/T4SS_dom"/>
</dbReference>
<dbReference type="SMART" id="SM00382">
    <property type="entry name" value="AAA"/>
    <property type="match status" value="1"/>
</dbReference>
<dbReference type="InterPro" id="IPR003593">
    <property type="entry name" value="AAA+_ATPase"/>
</dbReference>
<dbReference type="AlphaFoldDB" id="A0A432WLP0"/>
<dbReference type="EMBL" id="PIPO01000001">
    <property type="protein sequence ID" value="RUO34599.1"/>
    <property type="molecule type" value="Genomic_DNA"/>
</dbReference>
<organism evidence="3 4">
    <name type="scientific">Aliidiomarina soli</name>
    <dbReference type="NCBI Taxonomy" id="1928574"/>
    <lineage>
        <taxon>Bacteria</taxon>
        <taxon>Pseudomonadati</taxon>
        <taxon>Pseudomonadota</taxon>
        <taxon>Gammaproteobacteria</taxon>
        <taxon>Alteromonadales</taxon>
        <taxon>Idiomarinaceae</taxon>
        <taxon>Aliidiomarina</taxon>
    </lineage>
</organism>
<dbReference type="Proteomes" id="UP000287823">
    <property type="component" value="Unassembled WGS sequence"/>
</dbReference>
<dbReference type="Gene3D" id="3.30.450.380">
    <property type="match status" value="1"/>
</dbReference>
<proteinExistence type="inferred from homology"/>
<dbReference type="PANTHER" id="PTHR30486:SF15">
    <property type="entry name" value="TYPE II_IV SECRETION SYSTEM ATPASE"/>
    <property type="match status" value="1"/>
</dbReference>
<dbReference type="InterPro" id="IPR050921">
    <property type="entry name" value="T4SS_GSP_E_ATPase"/>
</dbReference>
<sequence length="448" mass="49167">MSRDADVFIDAPISRDRSGGMDSYQQLQQQVRDFIKAQQLAVETLSDEQLSDLLKAALQQLIQQHQLSSSLTEEARNVLQQRLLDDLIGLGPLEPLLRDPEVSEIMVNGPSQVYVERHGQLNPSEVAFADEDALRRVIERIVAGVGRRVDQASPMTDARLRCGARVNVIIPPLAVDGSCITIRKFSRQILGAGDLIQSKSCSRQLIEFLRLAVESKLNIIVCGGTGTGKTTLLNILANWIAANERVITIEDSAELQLNHHHLVALEARPANQEGRGEVSIRQLVINALRMRPDRIVVGECRGGESLDMLQAMNTGHAGSLTTLHANTPRDGLRRLEIMVMMAGMDLPLLAIRQQIASAIDMVIQISRLSSGQRFISAVSEVQGLEGEVISLADIFLAPQYRGRHANEVSSWLAQATGDIPGFYDRLSGAQKVAAMDCILPHDEYADVD</sequence>
<name>A0A432WLP0_9GAMM</name>
<dbReference type="CDD" id="cd01130">
    <property type="entry name" value="VirB11-like_ATPase"/>
    <property type="match status" value="1"/>
</dbReference>
<accession>A0A432WLP0</accession>
<dbReference type="Gene3D" id="3.40.50.300">
    <property type="entry name" value="P-loop containing nucleotide triphosphate hydrolases"/>
    <property type="match status" value="1"/>
</dbReference>
<reference evidence="3 4" key="1">
    <citation type="journal article" date="2011" name="Front. Microbiol.">
        <title>Genomic signatures of strain selection and enhancement in Bacillus atrophaeus var. globigii, a historical biowarfare simulant.</title>
        <authorList>
            <person name="Gibbons H.S."/>
            <person name="Broomall S.M."/>
            <person name="McNew L.A."/>
            <person name="Daligault H."/>
            <person name="Chapman C."/>
            <person name="Bruce D."/>
            <person name="Karavis M."/>
            <person name="Krepps M."/>
            <person name="McGregor P.A."/>
            <person name="Hong C."/>
            <person name="Park K.H."/>
            <person name="Akmal A."/>
            <person name="Feldman A."/>
            <person name="Lin J.S."/>
            <person name="Chang W.E."/>
            <person name="Higgs B.W."/>
            <person name="Demirev P."/>
            <person name="Lindquist J."/>
            <person name="Liem A."/>
            <person name="Fochler E."/>
            <person name="Read T.D."/>
            <person name="Tapia R."/>
            <person name="Johnson S."/>
            <person name="Bishop-Lilly K.A."/>
            <person name="Detter C."/>
            <person name="Han C."/>
            <person name="Sozhamannan S."/>
            <person name="Rosenzweig C.N."/>
            <person name="Skowronski E.W."/>
        </authorList>
    </citation>
    <scope>NUCLEOTIDE SEQUENCE [LARGE SCALE GENOMIC DNA]</scope>
    <source>
        <strain evidence="3 4">Y4G10-17</strain>
    </source>
</reference>
<dbReference type="PANTHER" id="PTHR30486">
    <property type="entry name" value="TWITCHING MOTILITY PROTEIN PILT"/>
    <property type="match status" value="1"/>
</dbReference>
<gene>
    <name evidence="3" type="ORF">CWE14_00945</name>
</gene>
<comment type="similarity">
    <text evidence="1">Belongs to the GSP E family.</text>
</comment>
<feature type="domain" description="AAA+ ATPase" evidence="2">
    <location>
        <begin position="215"/>
        <end position="369"/>
    </location>
</feature>
<dbReference type="Pfam" id="PF00437">
    <property type="entry name" value="T2SSE"/>
    <property type="match status" value="1"/>
</dbReference>
<evidence type="ECO:0000256" key="1">
    <source>
        <dbReference type="ARBA" id="ARBA00006611"/>
    </source>
</evidence>
<dbReference type="GO" id="GO:0016887">
    <property type="term" value="F:ATP hydrolysis activity"/>
    <property type="evidence" value="ECO:0007669"/>
    <property type="project" value="InterPro"/>
</dbReference>
<evidence type="ECO:0000313" key="4">
    <source>
        <dbReference type="Proteomes" id="UP000287823"/>
    </source>
</evidence>
<comment type="caution">
    <text evidence="3">The sequence shown here is derived from an EMBL/GenBank/DDBJ whole genome shotgun (WGS) entry which is preliminary data.</text>
</comment>
<dbReference type="SUPFAM" id="SSF52540">
    <property type="entry name" value="P-loop containing nucleoside triphosphate hydrolases"/>
    <property type="match status" value="1"/>
</dbReference>
<dbReference type="InterPro" id="IPR027417">
    <property type="entry name" value="P-loop_NTPase"/>
</dbReference>
<evidence type="ECO:0000259" key="2">
    <source>
        <dbReference type="SMART" id="SM00382"/>
    </source>
</evidence>
<protein>
    <submittedName>
        <fullName evidence="3">Pilus assembly protein CpaF</fullName>
    </submittedName>
</protein>